<dbReference type="NCBIfam" id="TIGR00188">
    <property type="entry name" value="rnpA"/>
    <property type="match status" value="1"/>
</dbReference>
<dbReference type="Gene3D" id="3.30.230.10">
    <property type="match status" value="1"/>
</dbReference>
<protein>
    <recommendedName>
        <fullName evidence="7 8">Ribonuclease P protein component</fullName>
        <shortName evidence="7">RNase P protein</shortName>
        <shortName evidence="7">RNaseP protein</shortName>
        <ecNumber evidence="7 8">3.1.26.5</ecNumber>
    </recommendedName>
    <alternativeName>
        <fullName evidence="7">Protein C5</fullName>
    </alternativeName>
</protein>
<dbReference type="STRING" id="663278.Ethha_2799"/>
<evidence type="ECO:0000256" key="5">
    <source>
        <dbReference type="ARBA" id="ARBA00022801"/>
    </source>
</evidence>
<comment type="catalytic activity">
    <reaction evidence="7">
        <text>Endonucleolytic cleavage of RNA, removing 5'-extranucleotides from tRNA precursor.</text>
        <dbReference type="EC" id="3.1.26.5"/>
    </reaction>
</comment>
<sequence length="148" mass="16922">MVFFYGGGPQRPPGRKNEGNFARRKIPDGRQGRNASMQNTISLTENRDFRRLYHRGRSMVHPCLVLYYARNRLGCNRIGITTSKKIGKAVARNRARRIIRESYRQLEPATKTGWDLVFVARTRTVGCKMGDVLRVMGGMFKSACIVKK</sequence>
<gene>
    <name evidence="7" type="primary">rnpA</name>
    <name evidence="10" type="ordered locus">Ethha_2799</name>
</gene>
<evidence type="ECO:0000256" key="6">
    <source>
        <dbReference type="ARBA" id="ARBA00022884"/>
    </source>
</evidence>
<dbReference type="SUPFAM" id="SSF54211">
    <property type="entry name" value="Ribosomal protein S5 domain 2-like"/>
    <property type="match status" value="1"/>
</dbReference>
<organism evidence="10 11">
    <name type="scientific">Ethanoligenens harbinense (strain DSM 18485 / JCM 12961 / CGMCC 1.5033 / YUAN-3)</name>
    <dbReference type="NCBI Taxonomy" id="663278"/>
    <lineage>
        <taxon>Bacteria</taxon>
        <taxon>Bacillati</taxon>
        <taxon>Bacillota</taxon>
        <taxon>Clostridia</taxon>
        <taxon>Eubacteriales</taxon>
        <taxon>Oscillospiraceae</taxon>
        <taxon>Ethanoligenens</taxon>
    </lineage>
</organism>
<keyword evidence="3 7" id="KW-0540">Nuclease</keyword>
<dbReference type="InterPro" id="IPR000100">
    <property type="entry name" value="RNase_P"/>
</dbReference>
<evidence type="ECO:0000256" key="9">
    <source>
        <dbReference type="SAM" id="MobiDB-lite"/>
    </source>
</evidence>
<keyword evidence="6 7" id="KW-0694">RNA-binding</keyword>
<dbReference type="InterPro" id="IPR014721">
    <property type="entry name" value="Ribsml_uS5_D2-typ_fold_subgr"/>
</dbReference>
<evidence type="ECO:0000256" key="3">
    <source>
        <dbReference type="ARBA" id="ARBA00022722"/>
    </source>
</evidence>
<evidence type="ECO:0000256" key="7">
    <source>
        <dbReference type="HAMAP-Rule" id="MF_00227"/>
    </source>
</evidence>
<comment type="subunit">
    <text evidence="7">Consists of a catalytic RNA component (M1 or rnpB) and a protein subunit.</text>
</comment>
<comment type="function">
    <text evidence="1 7">RNaseP catalyzes the removal of the 5'-leader sequence from pre-tRNA to produce the mature 5'-terminus. It can also cleave other RNA substrates such as 4.5S RNA. The protein component plays an auxiliary but essential role in vivo by binding to the 5'-leader sequence and broadening the substrate specificity of the ribozyme.</text>
</comment>
<dbReference type="GO" id="GO:0042781">
    <property type="term" value="F:3'-tRNA processing endoribonuclease activity"/>
    <property type="evidence" value="ECO:0007669"/>
    <property type="project" value="TreeGrafter"/>
</dbReference>
<dbReference type="Proteomes" id="UP000001551">
    <property type="component" value="Chromosome"/>
</dbReference>
<dbReference type="InterPro" id="IPR020568">
    <property type="entry name" value="Ribosomal_Su5_D2-typ_SF"/>
</dbReference>
<keyword evidence="4 7" id="KW-0255">Endonuclease</keyword>
<proteinExistence type="inferred from homology"/>
<accession>E6U8H2</accession>
<evidence type="ECO:0000256" key="1">
    <source>
        <dbReference type="ARBA" id="ARBA00002663"/>
    </source>
</evidence>
<evidence type="ECO:0000256" key="8">
    <source>
        <dbReference type="NCBIfam" id="TIGR00188"/>
    </source>
</evidence>
<dbReference type="AlphaFoldDB" id="E6U8H2"/>
<dbReference type="GO" id="GO:0000049">
    <property type="term" value="F:tRNA binding"/>
    <property type="evidence" value="ECO:0007669"/>
    <property type="project" value="UniProtKB-UniRule"/>
</dbReference>
<dbReference type="PANTHER" id="PTHR33992">
    <property type="entry name" value="RIBONUCLEASE P PROTEIN COMPONENT"/>
    <property type="match status" value="1"/>
</dbReference>
<reference evidence="10 11" key="1">
    <citation type="submission" date="2010-12" db="EMBL/GenBank/DDBJ databases">
        <title>Complete sequence of Ethanoligenens harbinense YUAN-3.</title>
        <authorList>
            <person name="Lucas S."/>
            <person name="Copeland A."/>
            <person name="Lapidus A."/>
            <person name="Cheng J.-F."/>
            <person name="Bruce D."/>
            <person name="Goodwin L."/>
            <person name="Pitluck S."/>
            <person name="Chertkov O."/>
            <person name="Misra M."/>
            <person name="Detter J.C."/>
            <person name="Han C."/>
            <person name="Tapia R."/>
            <person name="Land M."/>
            <person name="Hauser L."/>
            <person name="Jeffries C."/>
            <person name="Kyrpides N."/>
            <person name="Ivanova N."/>
            <person name="Mikhailova N."/>
            <person name="Wang A."/>
            <person name="Mouttaki H."/>
            <person name="He Z."/>
            <person name="Zhou J."/>
            <person name="Hemme C.L."/>
            <person name="Woyke T."/>
        </authorList>
    </citation>
    <scope>NUCLEOTIDE SEQUENCE [LARGE SCALE GENOMIC DNA]</scope>
    <source>
        <strain evidence="11">DSM 18485 / JCM 12961 / CGMCC 1.5033 / YUAN-3</strain>
    </source>
</reference>
<dbReference type="InterPro" id="IPR020539">
    <property type="entry name" value="RNase_P_CS"/>
</dbReference>
<dbReference type="GO" id="GO:0004526">
    <property type="term" value="F:ribonuclease P activity"/>
    <property type="evidence" value="ECO:0007669"/>
    <property type="project" value="UniProtKB-UniRule"/>
</dbReference>
<dbReference type="Pfam" id="PF00825">
    <property type="entry name" value="Ribonuclease_P"/>
    <property type="match status" value="1"/>
</dbReference>
<dbReference type="GO" id="GO:0030677">
    <property type="term" value="C:ribonuclease P complex"/>
    <property type="evidence" value="ECO:0007669"/>
    <property type="project" value="TreeGrafter"/>
</dbReference>
<feature type="region of interest" description="Disordered" evidence="9">
    <location>
        <begin position="1"/>
        <end position="35"/>
    </location>
</feature>
<dbReference type="PANTHER" id="PTHR33992:SF1">
    <property type="entry name" value="RIBONUCLEASE P PROTEIN COMPONENT"/>
    <property type="match status" value="1"/>
</dbReference>
<dbReference type="HOGENOM" id="CLU_117179_9_4_9"/>
<dbReference type="eggNOG" id="COG0594">
    <property type="taxonomic scope" value="Bacteria"/>
</dbReference>
<dbReference type="GO" id="GO:0001682">
    <property type="term" value="P:tRNA 5'-leader removal"/>
    <property type="evidence" value="ECO:0007669"/>
    <property type="project" value="UniProtKB-UniRule"/>
</dbReference>
<evidence type="ECO:0000256" key="4">
    <source>
        <dbReference type="ARBA" id="ARBA00022759"/>
    </source>
</evidence>
<dbReference type="KEGG" id="eha:Ethha_2799"/>
<evidence type="ECO:0000313" key="11">
    <source>
        <dbReference type="Proteomes" id="UP000001551"/>
    </source>
</evidence>
<dbReference type="HAMAP" id="MF_00227">
    <property type="entry name" value="RNase_P"/>
    <property type="match status" value="1"/>
</dbReference>
<evidence type="ECO:0000313" key="10">
    <source>
        <dbReference type="EMBL" id="ADU28291.1"/>
    </source>
</evidence>
<keyword evidence="5 7" id="KW-0378">Hydrolase</keyword>
<dbReference type="EC" id="3.1.26.5" evidence="7 8"/>
<keyword evidence="11" id="KW-1185">Reference proteome</keyword>
<name>E6U8H2_ETHHY</name>
<comment type="similarity">
    <text evidence="7">Belongs to the RnpA family.</text>
</comment>
<keyword evidence="2 7" id="KW-0819">tRNA processing</keyword>
<dbReference type="PROSITE" id="PS00648">
    <property type="entry name" value="RIBONUCLEASE_P"/>
    <property type="match status" value="1"/>
</dbReference>
<dbReference type="EMBL" id="CP002400">
    <property type="protein sequence ID" value="ADU28291.1"/>
    <property type="molecule type" value="Genomic_DNA"/>
</dbReference>
<evidence type="ECO:0000256" key="2">
    <source>
        <dbReference type="ARBA" id="ARBA00022694"/>
    </source>
</evidence>